<dbReference type="InterPro" id="IPR011611">
    <property type="entry name" value="PfkB_dom"/>
</dbReference>
<dbReference type="InterPro" id="IPR002139">
    <property type="entry name" value="Ribo/fructo_kinase"/>
</dbReference>
<sequence length="302" mass="33411">MRKINRNRVLLIGGVFIDVIAKVRRIPETGQDIPGEVIDRIVGGCAYNVANVLKQLDVEYDLMVPVGKGIYADMIKKTFNEEGHKLLIEDSSMDNGWSLSLVEESGERTFITFNGIEEYWKDEWFSPIDIEDYQYIYLTGYSLEGEKADVILNRLVKNSSNGKIIFDPSPRISSIKKEHLDKLFALKPIVHSNLTEMLELTGETDLEQAVQKLHQSTQTEVVVTLGPKGSLCYNGEQTIILDGKKVPVVDTIGAGDAHTGAFIASLFHGHPLEKACELGNEAAAQAVQVQGGKFKLNPFSGT</sequence>
<keyword evidence="2 4" id="KW-0808">Transferase</keyword>
<feature type="domain" description="Carbohydrate kinase PfkB" evidence="5">
    <location>
        <begin position="8"/>
        <end position="294"/>
    </location>
</feature>
<reference evidence="6 7" key="1">
    <citation type="submission" date="2024-09" db="EMBL/GenBank/DDBJ databases">
        <authorList>
            <person name="Ruan L."/>
        </authorList>
    </citation>
    <scope>NUCLEOTIDE SEQUENCE [LARGE SCALE GENOMIC DNA]</scope>
    <source>
        <strain evidence="6 7">D33</strain>
    </source>
</reference>
<dbReference type="Gene3D" id="3.40.1190.20">
    <property type="match status" value="1"/>
</dbReference>
<dbReference type="PANTHER" id="PTHR10584:SF166">
    <property type="entry name" value="RIBOKINASE"/>
    <property type="match status" value="1"/>
</dbReference>
<dbReference type="Proteomes" id="UP001580407">
    <property type="component" value="Unassembled WGS sequence"/>
</dbReference>
<comment type="caution">
    <text evidence="6">The sequence shown here is derived from an EMBL/GenBank/DDBJ whole genome shotgun (WGS) entry which is preliminary data.</text>
</comment>
<evidence type="ECO:0000256" key="1">
    <source>
        <dbReference type="ARBA" id="ARBA00010688"/>
    </source>
</evidence>
<dbReference type="GO" id="GO:0016301">
    <property type="term" value="F:kinase activity"/>
    <property type="evidence" value="ECO:0007669"/>
    <property type="project" value="UniProtKB-KW"/>
</dbReference>
<dbReference type="Pfam" id="PF00294">
    <property type="entry name" value="PfkB"/>
    <property type="match status" value="1"/>
</dbReference>
<dbReference type="EMBL" id="JBHILM010000059">
    <property type="protein sequence ID" value="MFB5685144.1"/>
    <property type="molecule type" value="Genomic_DNA"/>
</dbReference>
<accession>A0ABV5BI76</accession>
<evidence type="ECO:0000256" key="2">
    <source>
        <dbReference type="ARBA" id="ARBA00022679"/>
    </source>
</evidence>
<evidence type="ECO:0000313" key="6">
    <source>
        <dbReference type="EMBL" id="MFB5685144.1"/>
    </source>
</evidence>
<gene>
    <name evidence="6" type="ORF">ACE3NQ_29985</name>
</gene>
<keyword evidence="3 4" id="KW-0418">Kinase</keyword>
<dbReference type="InterPro" id="IPR029056">
    <property type="entry name" value="Ribokinase-like"/>
</dbReference>
<organism evidence="6 7">
    <name type="scientific">Paenibacillus terreus</name>
    <dbReference type="NCBI Taxonomy" id="1387834"/>
    <lineage>
        <taxon>Bacteria</taxon>
        <taxon>Bacillati</taxon>
        <taxon>Bacillota</taxon>
        <taxon>Bacilli</taxon>
        <taxon>Bacillales</taxon>
        <taxon>Paenibacillaceae</taxon>
        <taxon>Paenibacillus</taxon>
    </lineage>
</organism>
<evidence type="ECO:0000256" key="3">
    <source>
        <dbReference type="ARBA" id="ARBA00022777"/>
    </source>
</evidence>
<proteinExistence type="inferred from homology"/>
<dbReference type="PROSITE" id="PS00584">
    <property type="entry name" value="PFKB_KINASES_2"/>
    <property type="match status" value="1"/>
</dbReference>
<dbReference type="SUPFAM" id="SSF53613">
    <property type="entry name" value="Ribokinase-like"/>
    <property type="match status" value="1"/>
</dbReference>
<dbReference type="InterPro" id="IPR002173">
    <property type="entry name" value="Carboh/pur_kinase_PfkB_CS"/>
</dbReference>
<comment type="similarity">
    <text evidence="1 4">Belongs to the carbohydrate kinase PfkB family.</text>
</comment>
<evidence type="ECO:0000313" key="7">
    <source>
        <dbReference type="Proteomes" id="UP001580407"/>
    </source>
</evidence>
<dbReference type="PRINTS" id="PR00990">
    <property type="entry name" value="RIBOKINASE"/>
</dbReference>
<evidence type="ECO:0000256" key="4">
    <source>
        <dbReference type="RuleBase" id="RU003704"/>
    </source>
</evidence>
<protein>
    <submittedName>
        <fullName evidence="6">PfkB family carbohydrate kinase</fullName>
    </submittedName>
</protein>
<keyword evidence="7" id="KW-1185">Reference proteome</keyword>
<dbReference type="RefSeq" id="WP_375528800.1">
    <property type="nucleotide sequence ID" value="NZ_JBHILM010000059.1"/>
</dbReference>
<dbReference type="PANTHER" id="PTHR10584">
    <property type="entry name" value="SUGAR KINASE"/>
    <property type="match status" value="1"/>
</dbReference>
<name>A0ABV5BI76_9BACL</name>
<evidence type="ECO:0000259" key="5">
    <source>
        <dbReference type="Pfam" id="PF00294"/>
    </source>
</evidence>